<dbReference type="PROSITE" id="PS50893">
    <property type="entry name" value="ABC_TRANSPORTER_2"/>
    <property type="match status" value="1"/>
</dbReference>
<dbReference type="Pfam" id="PF01061">
    <property type="entry name" value="ABC2_membrane"/>
    <property type="match status" value="1"/>
</dbReference>
<dbReference type="SMART" id="SM00382">
    <property type="entry name" value="AAA"/>
    <property type="match status" value="1"/>
</dbReference>
<evidence type="ECO:0000256" key="8">
    <source>
        <dbReference type="ARBA" id="ARBA00023136"/>
    </source>
</evidence>
<dbReference type="InterPro" id="IPR003439">
    <property type="entry name" value="ABC_transporter-like_ATP-bd"/>
</dbReference>
<dbReference type="InterPro" id="IPR003593">
    <property type="entry name" value="AAA+_ATPase"/>
</dbReference>
<dbReference type="GO" id="GO:0016324">
    <property type="term" value="C:apical plasma membrane"/>
    <property type="evidence" value="ECO:0007669"/>
    <property type="project" value="UniProtKB-ARBA"/>
</dbReference>
<dbReference type="Pfam" id="PF19055">
    <property type="entry name" value="ABC2_membrane_7"/>
    <property type="match status" value="1"/>
</dbReference>
<dbReference type="FunFam" id="3.40.50.300:FF:000622">
    <property type="entry name" value="ATP-binding cassette sub-family G member 2"/>
    <property type="match status" value="1"/>
</dbReference>
<dbReference type="GO" id="GO:0140359">
    <property type="term" value="F:ABC-type transporter activity"/>
    <property type="evidence" value="ECO:0007669"/>
    <property type="project" value="InterPro"/>
</dbReference>
<keyword evidence="12" id="KW-1185">Reference proteome</keyword>
<evidence type="ECO:0000256" key="1">
    <source>
        <dbReference type="ARBA" id="ARBA00004141"/>
    </source>
</evidence>
<dbReference type="AlphaFoldDB" id="A0A8C5H3Y5"/>
<keyword evidence="3" id="KW-0813">Transport</keyword>
<dbReference type="GO" id="GO:0015562">
    <property type="term" value="F:efflux transmembrane transporter activity"/>
    <property type="evidence" value="ECO:0007669"/>
    <property type="project" value="UniProtKB-ARBA"/>
</dbReference>
<evidence type="ECO:0000256" key="2">
    <source>
        <dbReference type="ARBA" id="ARBA00005814"/>
    </source>
</evidence>
<keyword evidence="6" id="KW-0067">ATP-binding</keyword>
<dbReference type="PANTHER" id="PTHR48041">
    <property type="entry name" value="ABC TRANSPORTER G FAMILY MEMBER 28"/>
    <property type="match status" value="1"/>
</dbReference>
<dbReference type="InterPro" id="IPR027417">
    <property type="entry name" value="P-loop_NTPase"/>
</dbReference>
<dbReference type="Ensembl" id="ENSGWIT00000042080.1">
    <property type="protein sequence ID" value="ENSGWIP00000038663.1"/>
    <property type="gene ID" value="ENSGWIG00000016719.1"/>
</dbReference>
<keyword evidence="5" id="KW-0547">Nucleotide-binding</keyword>
<keyword evidence="7 9" id="KW-1133">Transmembrane helix</keyword>
<comment type="similarity">
    <text evidence="2">Belongs to the ABC transporter superfamily. ABCG family. Eye pigment precursor importer (TC 3.A.1.204) subfamily.</text>
</comment>
<dbReference type="Proteomes" id="UP000694680">
    <property type="component" value="Chromosome 18"/>
</dbReference>
<accession>A0A8C5H3Y5</accession>
<sequence>SGIMNPGLNAIMGATGSGKSSFLDVLAARKDPTGLSGEVLIDGAPQPPDFKCLSGYVVQDDVVMGTLTVRENFTFSAALRLPSSISQKEKEKKVNKLIQELGLGRVADSKVGTQLIRGISGGERKRTNIGMELIIDPPVLFLDEPTTGLDASTANSVLLLLKRMANHGRTIILSIHQPRYTIYRLFDSLTLLVNGKQVVYHGPAQTALDYFSDIGYTCEPHNNPADFFLDVINGDSTALALENVEGYDTVLRPRYDIIETLSKKKKYLFSSSRIFWQRCCKALLLSCRNGKQSSTAIRTRTITYHTGFFTQFRWVLKRTFKNLMLNPQTSIAQVAVTLFLALVVGAIFFDVQLNEGGIQNRFGAIFFVTVNQCFSSLSSAELFIIERKLFIHEYISGYYRVSVYFLSKILSDIITLRTIPAIVFSCVAYFMIGLKPTVDAFFLFMFTVALVSYTGTSMALAISADQEVVAIATIFMTITCVFMMIFAGLLVSLPSIVNWLSWLKYLSIPRYGLSALAITEFRGLSFCPEFNSTTNVPFQCTGEAFLEKQGIDYSTWGLWQNHVALGVMTVIFLIIAYLKLRFIKKFT</sequence>
<evidence type="ECO:0000256" key="4">
    <source>
        <dbReference type="ARBA" id="ARBA00022692"/>
    </source>
</evidence>
<feature type="transmembrane region" description="Helical" evidence="9">
    <location>
        <begin position="469"/>
        <end position="497"/>
    </location>
</feature>
<feature type="transmembrane region" description="Helical" evidence="9">
    <location>
        <begin position="331"/>
        <end position="351"/>
    </location>
</feature>
<dbReference type="GO" id="GO:0016887">
    <property type="term" value="F:ATP hydrolysis activity"/>
    <property type="evidence" value="ECO:0007669"/>
    <property type="project" value="InterPro"/>
</dbReference>
<dbReference type="Gene3D" id="3.40.50.300">
    <property type="entry name" value="P-loop containing nucleotide triphosphate hydrolases"/>
    <property type="match status" value="1"/>
</dbReference>
<dbReference type="InterPro" id="IPR050352">
    <property type="entry name" value="ABCG_transporters"/>
</dbReference>
<name>A0A8C5H3Y5_GOUWI</name>
<evidence type="ECO:0000256" key="9">
    <source>
        <dbReference type="SAM" id="Phobius"/>
    </source>
</evidence>
<evidence type="ECO:0000256" key="6">
    <source>
        <dbReference type="ARBA" id="ARBA00022840"/>
    </source>
</evidence>
<evidence type="ECO:0000256" key="7">
    <source>
        <dbReference type="ARBA" id="ARBA00022989"/>
    </source>
</evidence>
<evidence type="ECO:0000259" key="10">
    <source>
        <dbReference type="PROSITE" id="PS50893"/>
    </source>
</evidence>
<dbReference type="InterPro" id="IPR043926">
    <property type="entry name" value="ABCG_dom"/>
</dbReference>
<keyword evidence="4 9" id="KW-0812">Transmembrane</keyword>
<dbReference type="GO" id="GO:0032217">
    <property type="term" value="F:riboflavin transmembrane transporter activity"/>
    <property type="evidence" value="ECO:0007669"/>
    <property type="project" value="TreeGrafter"/>
</dbReference>
<proteinExistence type="inferred from homology"/>
<keyword evidence="8 9" id="KW-0472">Membrane</keyword>
<evidence type="ECO:0000313" key="12">
    <source>
        <dbReference type="Proteomes" id="UP000694680"/>
    </source>
</evidence>
<feature type="transmembrane region" description="Helical" evidence="9">
    <location>
        <begin position="414"/>
        <end position="434"/>
    </location>
</feature>
<reference evidence="11" key="3">
    <citation type="submission" date="2025-09" db="UniProtKB">
        <authorList>
            <consortium name="Ensembl"/>
        </authorList>
    </citation>
    <scope>IDENTIFICATION</scope>
</reference>
<dbReference type="CDD" id="cd03213">
    <property type="entry name" value="ABCG_EPDR"/>
    <property type="match status" value="1"/>
</dbReference>
<feature type="domain" description="ABC transporter" evidence="10">
    <location>
        <begin position="1"/>
        <end position="219"/>
    </location>
</feature>
<evidence type="ECO:0000256" key="5">
    <source>
        <dbReference type="ARBA" id="ARBA00022741"/>
    </source>
</evidence>
<protein>
    <submittedName>
        <fullName evidence="11">ATP-binding cassette sub-family G member 2-like</fullName>
    </submittedName>
</protein>
<dbReference type="InterPro" id="IPR013525">
    <property type="entry name" value="ABC2_TM"/>
</dbReference>
<organism evidence="11 12">
    <name type="scientific">Gouania willdenowi</name>
    <name type="common">Blunt-snouted clingfish</name>
    <name type="synonym">Lepadogaster willdenowi</name>
    <dbReference type="NCBI Taxonomy" id="441366"/>
    <lineage>
        <taxon>Eukaryota</taxon>
        <taxon>Metazoa</taxon>
        <taxon>Chordata</taxon>
        <taxon>Craniata</taxon>
        <taxon>Vertebrata</taxon>
        <taxon>Euteleostomi</taxon>
        <taxon>Actinopterygii</taxon>
        <taxon>Neopterygii</taxon>
        <taxon>Teleostei</taxon>
        <taxon>Neoteleostei</taxon>
        <taxon>Acanthomorphata</taxon>
        <taxon>Ovalentaria</taxon>
        <taxon>Blenniimorphae</taxon>
        <taxon>Blenniiformes</taxon>
        <taxon>Gobiesocoidei</taxon>
        <taxon>Gobiesocidae</taxon>
        <taxon>Gobiesocinae</taxon>
        <taxon>Gouania</taxon>
    </lineage>
</organism>
<dbReference type="Pfam" id="PF00005">
    <property type="entry name" value="ABC_tran"/>
    <property type="match status" value="1"/>
</dbReference>
<evidence type="ECO:0000313" key="11">
    <source>
        <dbReference type="Ensembl" id="ENSGWIP00000038663.1"/>
    </source>
</evidence>
<evidence type="ECO:0000256" key="3">
    <source>
        <dbReference type="ARBA" id="ARBA00022448"/>
    </source>
</evidence>
<feature type="transmembrane region" description="Helical" evidence="9">
    <location>
        <begin position="440"/>
        <end position="462"/>
    </location>
</feature>
<reference evidence="11" key="2">
    <citation type="submission" date="2025-08" db="UniProtKB">
        <authorList>
            <consortium name="Ensembl"/>
        </authorList>
    </citation>
    <scope>IDENTIFICATION</scope>
</reference>
<dbReference type="GO" id="GO:0005524">
    <property type="term" value="F:ATP binding"/>
    <property type="evidence" value="ECO:0007669"/>
    <property type="project" value="UniProtKB-KW"/>
</dbReference>
<feature type="transmembrane region" description="Helical" evidence="9">
    <location>
        <begin position="562"/>
        <end position="580"/>
    </location>
</feature>
<dbReference type="PANTHER" id="PTHR48041:SF121">
    <property type="entry name" value="ATP-BINDING CASSETTE SUB-FAMILY G MEMBER 2 ISOFORM X1"/>
    <property type="match status" value="1"/>
</dbReference>
<gene>
    <name evidence="11" type="primary">LOC114480570</name>
</gene>
<reference evidence="11" key="1">
    <citation type="submission" date="2020-06" db="EMBL/GenBank/DDBJ databases">
        <authorList>
            <consortium name="Wellcome Sanger Institute Data Sharing"/>
        </authorList>
    </citation>
    <scope>NUCLEOTIDE SEQUENCE [LARGE SCALE GENOMIC DNA]</scope>
</reference>
<comment type="subcellular location">
    <subcellularLocation>
        <location evidence="1">Membrane</location>
        <topology evidence="1">Multi-pass membrane protein</topology>
    </subcellularLocation>
</comment>
<dbReference type="SUPFAM" id="SSF52540">
    <property type="entry name" value="P-loop containing nucleoside triphosphate hydrolases"/>
    <property type="match status" value="1"/>
</dbReference>